<evidence type="ECO:0000313" key="3">
    <source>
        <dbReference type="Proteomes" id="UP000425960"/>
    </source>
</evidence>
<dbReference type="InterPro" id="IPR003731">
    <property type="entry name" value="Di-Nase_FeMo-co_biosynth"/>
</dbReference>
<evidence type="ECO:0000259" key="1">
    <source>
        <dbReference type="Pfam" id="PF02579"/>
    </source>
</evidence>
<dbReference type="Gene3D" id="3.30.420.130">
    <property type="entry name" value="Dinitrogenase iron-molybdenum cofactor biosynthesis domain"/>
    <property type="match status" value="1"/>
</dbReference>
<dbReference type="RefSeq" id="WP_155324933.1">
    <property type="nucleotide sequence ID" value="NZ_AP021876.1"/>
</dbReference>
<feature type="domain" description="Dinitrogenase iron-molybdenum cofactor biosynthesis" evidence="1">
    <location>
        <begin position="13"/>
        <end position="101"/>
    </location>
</feature>
<dbReference type="Proteomes" id="UP000425960">
    <property type="component" value="Chromosome"/>
</dbReference>
<reference evidence="2 3" key="1">
    <citation type="submission" date="2019-11" db="EMBL/GenBank/DDBJ databases">
        <title>Comparative genomics of hydrocarbon-degrading Desulfosarcina strains.</title>
        <authorList>
            <person name="Watanabe M."/>
            <person name="Kojima H."/>
            <person name="Fukui M."/>
        </authorList>
    </citation>
    <scope>NUCLEOTIDE SEQUENCE [LARGE SCALE GENOMIC DNA]</scope>
    <source>
        <strain evidence="2 3">28bB2T</strain>
    </source>
</reference>
<dbReference type="PANTHER" id="PTHR42983">
    <property type="entry name" value="DINITROGENASE IRON-MOLYBDENUM COFACTOR PROTEIN-RELATED"/>
    <property type="match status" value="1"/>
</dbReference>
<dbReference type="InterPro" id="IPR036105">
    <property type="entry name" value="DiNase_FeMo-co_biosyn_sf"/>
</dbReference>
<name>A0A5K7ZYQ4_9BACT</name>
<proteinExistence type="predicted"/>
<evidence type="ECO:0000313" key="2">
    <source>
        <dbReference type="EMBL" id="BBO85276.1"/>
    </source>
</evidence>
<dbReference type="PANTHER" id="PTHR42983:SF1">
    <property type="entry name" value="IRON-MOLYBDENUM PROTEIN"/>
    <property type="match status" value="1"/>
</dbReference>
<sequence>MKIAVTSTGTDLDAPVDPRFGRAAYILIVDSDTLDVEVLDNAENVNAFKGAGIQAATMISDKKAEVLLTGYCGPNAFKTLEAAQIRVASDVSGTVREAVAAAAGDQLTFSSAPNAEGHW</sequence>
<dbReference type="Pfam" id="PF02579">
    <property type="entry name" value="Nitro_FeMo-Co"/>
    <property type="match status" value="1"/>
</dbReference>
<dbReference type="SUPFAM" id="SSF53146">
    <property type="entry name" value="Nitrogenase accessory factor-like"/>
    <property type="match status" value="1"/>
</dbReference>
<dbReference type="EMBL" id="AP021876">
    <property type="protein sequence ID" value="BBO85276.1"/>
    <property type="molecule type" value="Genomic_DNA"/>
</dbReference>
<dbReference type="KEGG" id="dov:DSCO28_58420"/>
<accession>A0A5K7ZYQ4</accession>
<dbReference type="InterPro" id="IPR033913">
    <property type="entry name" value="MTH1175_dom"/>
</dbReference>
<gene>
    <name evidence="2" type="ORF">DSCO28_58420</name>
</gene>
<organism evidence="2 3">
    <name type="scientific">Desulfosarcina ovata subsp. sediminis</name>
    <dbReference type="NCBI Taxonomy" id="885957"/>
    <lineage>
        <taxon>Bacteria</taxon>
        <taxon>Pseudomonadati</taxon>
        <taxon>Thermodesulfobacteriota</taxon>
        <taxon>Desulfobacteria</taxon>
        <taxon>Desulfobacterales</taxon>
        <taxon>Desulfosarcinaceae</taxon>
        <taxon>Desulfosarcina</taxon>
    </lineage>
</organism>
<protein>
    <recommendedName>
        <fullName evidence="1">Dinitrogenase iron-molybdenum cofactor biosynthesis domain-containing protein</fullName>
    </recommendedName>
</protein>
<dbReference type="CDD" id="cd00851">
    <property type="entry name" value="MTH1175"/>
    <property type="match status" value="1"/>
</dbReference>
<dbReference type="AlphaFoldDB" id="A0A5K7ZYQ4"/>